<dbReference type="EMBL" id="ML170156">
    <property type="protein sequence ID" value="TDL29339.1"/>
    <property type="molecule type" value="Genomic_DNA"/>
</dbReference>
<organism evidence="2 3">
    <name type="scientific">Rickenella mellea</name>
    <dbReference type="NCBI Taxonomy" id="50990"/>
    <lineage>
        <taxon>Eukaryota</taxon>
        <taxon>Fungi</taxon>
        <taxon>Dikarya</taxon>
        <taxon>Basidiomycota</taxon>
        <taxon>Agaricomycotina</taxon>
        <taxon>Agaricomycetes</taxon>
        <taxon>Hymenochaetales</taxon>
        <taxon>Rickenellaceae</taxon>
        <taxon>Rickenella</taxon>
    </lineage>
</organism>
<evidence type="ECO:0000313" key="3">
    <source>
        <dbReference type="Proteomes" id="UP000294933"/>
    </source>
</evidence>
<evidence type="ECO:0000313" key="2">
    <source>
        <dbReference type="EMBL" id="TDL29339.1"/>
    </source>
</evidence>
<dbReference type="Proteomes" id="UP000294933">
    <property type="component" value="Unassembled WGS sequence"/>
</dbReference>
<accession>A0A4R5XE18</accession>
<keyword evidence="3" id="KW-1185">Reference proteome</keyword>
<feature type="transmembrane region" description="Helical" evidence="1">
    <location>
        <begin position="6"/>
        <end position="26"/>
    </location>
</feature>
<dbReference type="AlphaFoldDB" id="A0A4R5XE18"/>
<reference evidence="2 3" key="1">
    <citation type="submission" date="2018-06" db="EMBL/GenBank/DDBJ databases">
        <title>A transcriptomic atlas of mushroom development highlights an independent origin of complex multicellularity.</title>
        <authorList>
            <consortium name="DOE Joint Genome Institute"/>
            <person name="Krizsan K."/>
            <person name="Almasi E."/>
            <person name="Merenyi Z."/>
            <person name="Sahu N."/>
            <person name="Viragh M."/>
            <person name="Koszo T."/>
            <person name="Mondo S."/>
            <person name="Kiss B."/>
            <person name="Balint B."/>
            <person name="Kues U."/>
            <person name="Barry K."/>
            <person name="Hegedus J.C."/>
            <person name="Henrissat B."/>
            <person name="Johnson J."/>
            <person name="Lipzen A."/>
            <person name="Ohm R."/>
            <person name="Nagy I."/>
            <person name="Pangilinan J."/>
            <person name="Yan J."/>
            <person name="Xiong Y."/>
            <person name="Grigoriev I.V."/>
            <person name="Hibbett D.S."/>
            <person name="Nagy L.G."/>
        </authorList>
    </citation>
    <scope>NUCLEOTIDE SEQUENCE [LARGE SCALE GENOMIC DNA]</scope>
    <source>
        <strain evidence="2 3">SZMC22713</strain>
    </source>
</reference>
<protein>
    <submittedName>
        <fullName evidence="2">Uncharacterized protein</fullName>
    </submittedName>
</protein>
<sequence length="107" mass="12598">MALTLHVLTPMAITVVADTIMVMVIGRITRMPNRPSETALRRCLDWVRISIIKEPPHIGVHVTWMPGLVWKWIREADRSTRCKRRSDEENESRQRQYYGLHNISLYQ</sequence>
<dbReference type="VEuPathDB" id="FungiDB:BD410DRAFT_779728"/>
<keyword evidence="1" id="KW-0472">Membrane</keyword>
<keyword evidence="1" id="KW-1133">Transmembrane helix</keyword>
<gene>
    <name evidence="2" type="ORF">BD410DRAFT_779728</name>
</gene>
<keyword evidence="1" id="KW-0812">Transmembrane</keyword>
<evidence type="ECO:0000256" key="1">
    <source>
        <dbReference type="SAM" id="Phobius"/>
    </source>
</evidence>
<name>A0A4R5XE18_9AGAM</name>
<proteinExistence type="predicted"/>